<protein>
    <recommendedName>
        <fullName evidence="6">EamA domain-containing protein</fullName>
    </recommendedName>
</protein>
<evidence type="ECO:0000256" key="3">
    <source>
        <dbReference type="ARBA" id="ARBA00022989"/>
    </source>
</evidence>
<dbReference type="GeneID" id="93369052"/>
<reference evidence="7 8" key="1">
    <citation type="journal article" date="2014" name="ISME J.">
        <title>Adaptation of an abundant Roseobacter RCA organism to pelagic systems revealed by genomic and transcriptomic analyses.</title>
        <authorList>
            <person name="Voget S."/>
            <person name="Wemheuer B."/>
            <person name="Brinkhoff T."/>
            <person name="Vollmers J."/>
            <person name="Dietrich S."/>
            <person name="Giebel H.A."/>
            <person name="Beardsley C."/>
            <person name="Sardemann C."/>
            <person name="Bakenhus I."/>
            <person name="Billerbeck S."/>
            <person name="Daniel R."/>
            <person name="Simon M."/>
        </authorList>
    </citation>
    <scope>NUCLEOTIDE SEQUENCE [LARGE SCALE GENOMIC DNA]</scope>
    <source>
        <strain evidence="7 8">RCA23</strain>
    </source>
</reference>
<feature type="transmembrane region" description="Helical" evidence="5">
    <location>
        <begin position="67"/>
        <end position="84"/>
    </location>
</feature>
<feature type="transmembrane region" description="Helical" evidence="5">
    <location>
        <begin position="184"/>
        <end position="204"/>
    </location>
</feature>
<accession>A0AAN0VIS0</accession>
<dbReference type="AlphaFoldDB" id="A0AAN0VIS0"/>
<feature type="transmembrane region" description="Helical" evidence="5">
    <location>
        <begin position="90"/>
        <end position="113"/>
    </location>
</feature>
<keyword evidence="8" id="KW-1185">Reference proteome</keyword>
<comment type="subcellular location">
    <subcellularLocation>
        <location evidence="1">Membrane</location>
        <topology evidence="1">Multi-pass membrane protein</topology>
    </subcellularLocation>
</comment>
<dbReference type="GO" id="GO:0016020">
    <property type="term" value="C:membrane"/>
    <property type="evidence" value="ECO:0007669"/>
    <property type="project" value="UniProtKB-SubCell"/>
</dbReference>
<keyword evidence="4 5" id="KW-0472">Membrane</keyword>
<dbReference type="PANTHER" id="PTHR32322">
    <property type="entry name" value="INNER MEMBRANE TRANSPORTER"/>
    <property type="match status" value="1"/>
</dbReference>
<dbReference type="Proteomes" id="UP000028680">
    <property type="component" value="Chromosome"/>
</dbReference>
<evidence type="ECO:0000313" key="7">
    <source>
        <dbReference type="EMBL" id="AII87431.1"/>
    </source>
</evidence>
<feature type="transmembrane region" description="Helical" evidence="5">
    <location>
        <begin position="148"/>
        <end position="172"/>
    </location>
</feature>
<evidence type="ECO:0000256" key="5">
    <source>
        <dbReference type="SAM" id="Phobius"/>
    </source>
</evidence>
<feature type="transmembrane region" description="Helical" evidence="5">
    <location>
        <begin position="269"/>
        <end position="288"/>
    </location>
</feature>
<dbReference type="InterPro" id="IPR037185">
    <property type="entry name" value="EmrE-like"/>
</dbReference>
<gene>
    <name evidence="7" type="ORF">RCA23_c19000</name>
</gene>
<evidence type="ECO:0000259" key="6">
    <source>
        <dbReference type="Pfam" id="PF00892"/>
    </source>
</evidence>
<dbReference type="PANTHER" id="PTHR32322:SF9">
    <property type="entry name" value="AMINO-ACID METABOLITE EFFLUX PUMP-RELATED"/>
    <property type="match status" value="1"/>
</dbReference>
<dbReference type="InterPro" id="IPR000620">
    <property type="entry name" value="EamA_dom"/>
</dbReference>
<keyword evidence="3 5" id="KW-1133">Transmembrane helix</keyword>
<organism evidence="7 8">
    <name type="scientific">Planktomarina temperata RCA23</name>
    <dbReference type="NCBI Taxonomy" id="666509"/>
    <lineage>
        <taxon>Bacteria</taxon>
        <taxon>Pseudomonadati</taxon>
        <taxon>Pseudomonadota</taxon>
        <taxon>Alphaproteobacteria</taxon>
        <taxon>Rhodobacterales</taxon>
        <taxon>Paracoccaceae</taxon>
        <taxon>Planktomarina</taxon>
    </lineage>
</organism>
<sequence length="302" mass="32557">MRRLIPYGWLLFIGISWGATQPLAKIAVSSGYQPLGLIFWQMSISAVVLGLVNMIRRRPLPINRRVLPFYLAIALIGTVIPNAASYKAYTVLPAGIMSLLLSLIPMIAFPIALMLGLDRFSFKRMAGLSLGLFAVLLIVGVPEALPNAAMLAFIPLGLVPSLMYAFEGNFVARFGTGGAGPLQLLLGASIIGVGITGPLAVYSGQWINPLHVWGIADVAVVTSALIHSIVYTLYVMIVRQFGPVFSVQVSYVVTAAGLGWAMLILGERYAGPIWLALALMFMGIYLVSPNLRDTQNGKPHFE</sequence>
<dbReference type="InterPro" id="IPR050638">
    <property type="entry name" value="AA-Vitamin_Transporters"/>
</dbReference>
<dbReference type="RefSeq" id="WP_044050146.1">
    <property type="nucleotide sequence ID" value="NZ_CP003984.1"/>
</dbReference>
<name>A0AAN0VIS0_9RHOB</name>
<feature type="domain" description="EamA" evidence="6">
    <location>
        <begin position="7"/>
        <end position="139"/>
    </location>
</feature>
<dbReference type="SUPFAM" id="SSF103481">
    <property type="entry name" value="Multidrug resistance efflux transporter EmrE"/>
    <property type="match status" value="1"/>
</dbReference>
<evidence type="ECO:0000313" key="8">
    <source>
        <dbReference type="Proteomes" id="UP000028680"/>
    </source>
</evidence>
<evidence type="ECO:0000256" key="4">
    <source>
        <dbReference type="ARBA" id="ARBA00023136"/>
    </source>
</evidence>
<keyword evidence="2 5" id="KW-0812">Transmembrane</keyword>
<dbReference type="Pfam" id="PF00892">
    <property type="entry name" value="EamA"/>
    <property type="match status" value="1"/>
</dbReference>
<feature type="transmembrane region" description="Helical" evidence="5">
    <location>
        <begin position="34"/>
        <end position="55"/>
    </location>
</feature>
<feature type="transmembrane region" description="Helical" evidence="5">
    <location>
        <begin position="210"/>
        <end position="234"/>
    </location>
</feature>
<feature type="transmembrane region" description="Helical" evidence="5">
    <location>
        <begin position="125"/>
        <end position="142"/>
    </location>
</feature>
<evidence type="ECO:0000256" key="2">
    <source>
        <dbReference type="ARBA" id="ARBA00022692"/>
    </source>
</evidence>
<feature type="transmembrane region" description="Helical" evidence="5">
    <location>
        <begin position="241"/>
        <end position="263"/>
    </location>
</feature>
<evidence type="ECO:0000256" key="1">
    <source>
        <dbReference type="ARBA" id="ARBA00004141"/>
    </source>
</evidence>
<dbReference type="KEGG" id="ptp:RCA23_c19000"/>
<proteinExistence type="predicted"/>
<dbReference type="EMBL" id="CP003984">
    <property type="protein sequence ID" value="AII87431.1"/>
    <property type="molecule type" value="Genomic_DNA"/>
</dbReference>